<evidence type="ECO:0000313" key="5">
    <source>
        <dbReference type="Proteomes" id="UP001500889"/>
    </source>
</evidence>
<dbReference type="Pfam" id="PF15430">
    <property type="entry name" value="SVWC"/>
    <property type="match status" value="1"/>
</dbReference>
<dbReference type="PANTHER" id="PTHR39957:SF1">
    <property type="entry name" value="AT09846P1-RELATED"/>
    <property type="match status" value="1"/>
</dbReference>
<dbReference type="SMART" id="SM01318">
    <property type="entry name" value="SVWC"/>
    <property type="match status" value="1"/>
</dbReference>
<evidence type="ECO:0000256" key="1">
    <source>
        <dbReference type="ARBA" id="ARBA00004613"/>
    </source>
</evidence>
<dbReference type="Proteomes" id="UP001500889">
    <property type="component" value="Chromosome A"/>
</dbReference>
<reference evidence="4 5" key="1">
    <citation type="submission" date="2024-02" db="EMBL/GenBank/DDBJ databases">
        <title>A chromosome-level genome assembly of Drosophila madeirensis, a fruit fly species endemic to Madeira island.</title>
        <authorList>
            <person name="Tomihara K."/>
            <person name="Llopart A."/>
            <person name="Yamamoto D."/>
        </authorList>
    </citation>
    <scope>NUCLEOTIDE SEQUENCE [LARGE SCALE GENOMIC DNA]</scope>
    <source>
        <strain evidence="4 5">RF1</strain>
    </source>
</reference>
<proteinExistence type="predicted"/>
<keyword evidence="2" id="KW-0964">Secreted</keyword>
<gene>
    <name evidence="4" type="ORF">DMAD_00873</name>
</gene>
<dbReference type="GO" id="GO:0005576">
    <property type="term" value="C:extracellular region"/>
    <property type="evidence" value="ECO:0007669"/>
    <property type="project" value="UniProtKB-SubCell"/>
</dbReference>
<dbReference type="PANTHER" id="PTHR39957">
    <property type="entry name" value="AT09846P1-RELATED"/>
    <property type="match status" value="1"/>
</dbReference>
<evidence type="ECO:0000313" key="4">
    <source>
        <dbReference type="EMBL" id="BFG01023.1"/>
    </source>
</evidence>
<dbReference type="InterPro" id="IPR029277">
    <property type="entry name" value="SVWC_dom"/>
</dbReference>
<accession>A0AAU9FZK1</accession>
<protein>
    <recommendedName>
        <fullName evidence="3">Single domain-containing protein</fullName>
    </recommendedName>
</protein>
<name>A0AAU9FZK1_DROMD</name>
<dbReference type="EMBL" id="AP029266">
    <property type="protein sequence ID" value="BFG01023.1"/>
    <property type="molecule type" value="Genomic_DNA"/>
</dbReference>
<evidence type="ECO:0000259" key="3">
    <source>
        <dbReference type="SMART" id="SM01318"/>
    </source>
</evidence>
<sequence>MYLRGTQLRAKLFNRRARPVSPGCSREMESSALTSVGLLILHAILPVGEAALPYRSSSSYHYSQNFCMDTQTGRQLYVGEVFTRLGLCIRVQCLGTLQLWEDSCLVPSSIKGDCKPVPPTETNFEYPKCCPLYECKTYESNAEGTLKQTNTYDHNGSLRMSHLTEVIVINTNARLDQEDTPIVPIRRNHV</sequence>
<keyword evidence="5" id="KW-1185">Reference proteome</keyword>
<dbReference type="InterPro" id="IPR053308">
    <property type="entry name" value="Vago-like"/>
</dbReference>
<evidence type="ECO:0000256" key="2">
    <source>
        <dbReference type="ARBA" id="ARBA00022525"/>
    </source>
</evidence>
<feature type="domain" description="Single" evidence="3">
    <location>
        <begin position="67"/>
        <end position="135"/>
    </location>
</feature>
<comment type="subcellular location">
    <subcellularLocation>
        <location evidence="1">Secreted</location>
    </subcellularLocation>
</comment>
<dbReference type="AlphaFoldDB" id="A0AAU9FZK1"/>
<organism evidence="4 5">
    <name type="scientific">Drosophila madeirensis</name>
    <name type="common">Fruit fly</name>
    <dbReference type="NCBI Taxonomy" id="30013"/>
    <lineage>
        <taxon>Eukaryota</taxon>
        <taxon>Metazoa</taxon>
        <taxon>Ecdysozoa</taxon>
        <taxon>Arthropoda</taxon>
        <taxon>Hexapoda</taxon>
        <taxon>Insecta</taxon>
        <taxon>Pterygota</taxon>
        <taxon>Neoptera</taxon>
        <taxon>Endopterygota</taxon>
        <taxon>Diptera</taxon>
        <taxon>Brachycera</taxon>
        <taxon>Muscomorpha</taxon>
        <taxon>Ephydroidea</taxon>
        <taxon>Drosophilidae</taxon>
        <taxon>Drosophila</taxon>
        <taxon>Sophophora</taxon>
    </lineage>
</organism>